<keyword evidence="3" id="KW-1185">Reference proteome</keyword>
<evidence type="ECO:0000256" key="1">
    <source>
        <dbReference type="SAM" id="MobiDB-lite"/>
    </source>
</evidence>
<organism evidence="2 3">
    <name type="scientific">Saponaria officinalis</name>
    <name type="common">Common soapwort</name>
    <name type="synonym">Lychnis saponaria</name>
    <dbReference type="NCBI Taxonomy" id="3572"/>
    <lineage>
        <taxon>Eukaryota</taxon>
        <taxon>Viridiplantae</taxon>
        <taxon>Streptophyta</taxon>
        <taxon>Embryophyta</taxon>
        <taxon>Tracheophyta</taxon>
        <taxon>Spermatophyta</taxon>
        <taxon>Magnoliopsida</taxon>
        <taxon>eudicotyledons</taxon>
        <taxon>Gunneridae</taxon>
        <taxon>Pentapetalae</taxon>
        <taxon>Caryophyllales</taxon>
        <taxon>Caryophyllaceae</taxon>
        <taxon>Caryophylleae</taxon>
        <taxon>Saponaria</taxon>
    </lineage>
</organism>
<comment type="caution">
    <text evidence="2">The sequence shown here is derived from an EMBL/GenBank/DDBJ whole genome shotgun (WGS) entry which is preliminary data.</text>
</comment>
<dbReference type="EMBL" id="JBDFQZ010000003">
    <property type="protein sequence ID" value="KAK9740620.1"/>
    <property type="molecule type" value="Genomic_DNA"/>
</dbReference>
<accession>A0AAW1LY82</accession>
<name>A0AAW1LY82_SAPOF</name>
<protein>
    <submittedName>
        <fullName evidence="2">Uncharacterized protein</fullName>
    </submittedName>
</protein>
<feature type="region of interest" description="Disordered" evidence="1">
    <location>
        <begin position="1"/>
        <end position="21"/>
    </location>
</feature>
<dbReference type="Proteomes" id="UP001443914">
    <property type="component" value="Unassembled WGS sequence"/>
</dbReference>
<dbReference type="AlphaFoldDB" id="A0AAW1LY82"/>
<gene>
    <name evidence="2" type="ORF">RND81_03G048500</name>
</gene>
<evidence type="ECO:0000313" key="3">
    <source>
        <dbReference type="Proteomes" id="UP001443914"/>
    </source>
</evidence>
<feature type="compositionally biased region" description="Basic and acidic residues" evidence="1">
    <location>
        <begin position="1"/>
        <end position="14"/>
    </location>
</feature>
<reference evidence="2" key="1">
    <citation type="submission" date="2024-03" db="EMBL/GenBank/DDBJ databases">
        <title>WGS assembly of Saponaria officinalis var. Norfolk2.</title>
        <authorList>
            <person name="Jenkins J."/>
            <person name="Shu S."/>
            <person name="Grimwood J."/>
            <person name="Barry K."/>
            <person name="Goodstein D."/>
            <person name="Schmutz J."/>
            <person name="Leebens-Mack J."/>
            <person name="Osbourn A."/>
        </authorList>
    </citation>
    <scope>NUCLEOTIDE SEQUENCE [LARGE SCALE GENOMIC DNA]</scope>
    <source>
        <strain evidence="2">JIC</strain>
    </source>
</reference>
<evidence type="ECO:0000313" key="2">
    <source>
        <dbReference type="EMBL" id="KAK9740620.1"/>
    </source>
</evidence>
<sequence>MLLEGAKRAEDRDNWNGSNGSKEIMIVAPHGMNFKPQQKDENNTEVKINVMDGFMSSTEKFVPLKKRKAISDPKSTIIPDSAVVSKEKAQEYLRALNKKSRLGEKHAKSSGTFRMFVGADDFDNYEGFIDNPKGVAVVDLKQPPLQE</sequence>
<proteinExistence type="predicted"/>